<evidence type="ECO:0000313" key="2">
    <source>
        <dbReference type="EMBL" id="NES29189.1"/>
    </source>
</evidence>
<evidence type="ECO:0000256" key="1">
    <source>
        <dbReference type="SAM" id="MobiDB-lite"/>
    </source>
</evidence>
<sequence length="83" mass="8773">MTEETLIALLNYDWLVRNRGLDAVALDWDSNTLVHGDGGTTMETLCDPGFTPATSGDWAQRSADAAQESTPWAAPGGPSGYSA</sequence>
<name>A0AAJ2ZHU1_9ACTN</name>
<organism evidence="2 5">
    <name type="scientific">Micromonospora terminaliae</name>
    <dbReference type="NCBI Taxonomy" id="1914461"/>
    <lineage>
        <taxon>Bacteria</taxon>
        <taxon>Bacillati</taxon>
        <taxon>Actinomycetota</taxon>
        <taxon>Actinomycetes</taxon>
        <taxon>Micromonosporales</taxon>
        <taxon>Micromonosporaceae</taxon>
        <taxon>Micromonospora</taxon>
    </lineage>
</organism>
<feature type="region of interest" description="Disordered" evidence="1">
    <location>
        <begin position="51"/>
        <end position="83"/>
    </location>
</feature>
<dbReference type="EMBL" id="JAAHBZ010000006">
    <property type="protein sequence ID" value="NES29189.1"/>
    <property type="molecule type" value="Genomic_DNA"/>
</dbReference>
<protein>
    <submittedName>
        <fullName evidence="2">Uncharacterized protein</fullName>
    </submittedName>
</protein>
<dbReference type="EMBL" id="CP045309">
    <property type="protein sequence ID" value="QGL48816.1"/>
    <property type="molecule type" value="Genomic_DNA"/>
</dbReference>
<evidence type="ECO:0000313" key="5">
    <source>
        <dbReference type="Proteomes" id="UP000477779"/>
    </source>
</evidence>
<dbReference type="RefSeq" id="WP_154228110.1">
    <property type="nucleotide sequence ID" value="NZ_CP045309.1"/>
</dbReference>
<evidence type="ECO:0000313" key="3">
    <source>
        <dbReference type="EMBL" id="QGL48816.1"/>
    </source>
</evidence>
<accession>A0AAJ2ZHU1</accession>
<dbReference type="Proteomes" id="UP000477779">
    <property type="component" value="Unassembled WGS sequence"/>
</dbReference>
<gene>
    <name evidence="2" type="ORF">G3561_16760</name>
    <name evidence="3" type="ORF">GCE86_18415</name>
</gene>
<proteinExistence type="predicted"/>
<dbReference type="Proteomes" id="UP000402241">
    <property type="component" value="Chromosome"/>
</dbReference>
<reference evidence="3 4" key="1">
    <citation type="submission" date="2019-10" db="EMBL/GenBank/DDBJ databases">
        <title>Genome Sequence of Micromonospora terminaliae DSM 101760.</title>
        <authorList>
            <person name="Guo L."/>
        </authorList>
    </citation>
    <scope>NUCLEOTIDE SEQUENCE [LARGE SCALE GENOMIC DNA]</scope>
    <source>
        <strain evidence="3 4">DSM 101760</strain>
    </source>
</reference>
<evidence type="ECO:0000313" key="4">
    <source>
        <dbReference type="Proteomes" id="UP000402241"/>
    </source>
</evidence>
<keyword evidence="4" id="KW-1185">Reference proteome</keyword>
<dbReference type="AlphaFoldDB" id="A0AAJ2ZHU1"/>
<reference evidence="2 5" key="2">
    <citation type="submission" date="2020-02" db="EMBL/GenBank/DDBJ databases">
        <title>WGS of Micromonospora spp. isolated from hot spring.</title>
        <authorList>
            <person name="Thawai C."/>
        </authorList>
    </citation>
    <scope>NUCLEOTIDE SEQUENCE [LARGE SCALE GENOMIC DNA]</scope>
    <source>
        <strain evidence="2 5">TMS7</strain>
    </source>
</reference>